<reference evidence="3" key="1">
    <citation type="submission" date="2025-08" db="UniProtKB">
        <authorList>
            <consortium name="RefSeq"/>
        </authorList>
    </citation>
    <scope>IDENTIFICATION</scope>
    <source>
        <tissue evidence="3">Muscle</tissue>
    </source>
</reference>
<dbReference type="Proteomes" id="UP000694941">
    <property type="component" value="Unplaced"/>
</dbReference>
<organism evidence="2 3">
    <name type="scientific">Limulus polyphemus</name>
    <name type="common">Atlantic horseshoe crab</name>
    <dbReference type="NCBI Taxonomy" id="6850"/>
    <lineage>
        <taxon>Eukaryota</taxon>
        <taxon>Metazoa</taxon>
        <taxon>Ecdysozoa</taxon>
        <taxon>Arthropoda</taxon>
        <taxon>Chelicerata</taxon>
        <taxon>Merostomata</taxon>
        <taxon>Xiphosura</taxon>
        <taxon>Limulidae</taxon>
        <taxon>Limulus</taxon>
    </lineage>
</organism>
<dbReference type="RefSeq" id="XP_022250436.1">
    <property type="nucleotide sequence ID" value="XM_022394728.1"/>
</dbReference>
<evidence type="ECO:0000313" key="3">
    <source>
        <dbReference type="RefSeq" id="XP_022250436.1"/>
    </source>
</evidence>
<accession>A0ABM1T3I0</accession>
<keyword evidence="1" id="KW-0732">Signal</keyword>
<protein>
    <submittedName>
        <fullName evidence="3">Uncharacterized protein LOC111087586</fullName>
    </submittedName>
</protein>
<evidence type="ECO:0000313" key="2">
    <source>
        <dbReference type="Proteomes" id="UP000694941"/>
    </source>
</evidence>
<proteinExistence type="predicted"/>
<dbReference type="GeneID" id="111087586"/>
<keyword evidence="2" id="KW-1185">Reference proteome</keyword>
<sequence length="721" mass="81273">MMEGRLKSFTFVLTFLLALTTAIAMPYLESFSCPDKGLPMWKTPTERSSITDICNFIINIGTLAVPDSETATTSANAIYDIIVYLSLSPDVESPTSSATKLGTIPVQYNSNTSIQVTLDTITMDPVEFCGDACFVAELQKTEGGKTEVISSMTSMFQLACLNEDGVDLELIVQFANGTVINFANNDSFETTYKNFPLNYLDKPIKDQIPGGLKILVKNNGNAVFRQRTGMKILQTWAYLRAYNYEDMLPLGGEQTNPALLQYNVTDIIVHKGNRLVNPTGNFTSSAIPPGGAIELDVTHLVLWSERQPHPHWESYLIIAVDPLKSATDNNRKNNYFVLPMALECCGRYNSYCEVKGNIWKGGDRAWVTYNPRYMNGIRVYEYMRDSKSLKKIQIPTVLTDMTKMIWLERVTEVLADQMDQQEMCPLDMKAHTDPILLMIGDLARQLEDNLKNSVKAEMSEWQQSQLNNMASLASVISRILEELVFPEGSLHKYLSEIVTTFQSIGSNDQYGPFNPDLTMNTDDQQSSWSSMHSQNSGYSVDSTYVSSMPEYSSMGLDPRSGYLPDMYKTPIDIIRNVLENMINSSEPLPYVPENLRKIIQRLMLEGEEEARRLNPDMPYDFLKDLKNAMEMFLSKQSIAPELIMPMIQTLTMTNLDIGPEGETMALNKVKALLAMVQGYKKNATVGSKEEKMLEVWEATLETSLAGNFWNEWYKIAKELIK</sequence>
<feature type="non-terminal residue" evidence="3">
    <location>
        <position position="721"/>
    </location>
</feature>
<feature type="chain" id="PRO_5045153789" evidence="1">
    <location>
        <begin position="25"/>
        <end position="721"/>
    </location>
</feature>
<evidence type="ECO:0000256" key="1">
    <source>
        <dbReference type="SAM" id="SignalP"/>
    </source>
</evidence>
<gene>
    <name evidence="3" type="primary">LOC111087586</name>
</gene>
<feature type="signal peptide" evidence="1">
    <location>
        <begin position="1"/>
        <end position="24"/>
    </location>
</feature>
<name>A0ABM1T3I0_LIMPO</name>